<feature type="transmembrane region" description="Helical" evidence="1">
    <location>
        <begin position="7"/>
        <end position="30"/>
    </location>
</feature>
<keyword evidence="1" id="KW-1133">Transmembrane helix</keyword>
<dbReference type="PANTHER" id="PTHR30441">
    <property type="entry name" value="DUF748 DOMAIN-CONTAINING PROTEIN"/>
    <property type="match status" value="1"/>
</dbReference>
<keyword evidence="3" id="KW-1185">Reference proteome</keyword>
<evidence type="ECO:0000313" key="2">
    <source>
        <dbReference type="EMBL" id="RBQ29884.1"/>
    </source>
</evidence>
<evidence type="ECO:0000313" key="3">
    <source>
        <dbReference type="Proteomes" id="UP000252669"/>
    </source>
</evidence>
<dbReference type="InterPro" id="IPR008023">
    <property type="entry name" value="DUF748"/>
</dbReference>
<dbReference type="PANTHER" id="PTHR30441:SF8">
    <property type="entry name" value="DUF748 DOMAIN-CONTAINING PROTEIN"/>
    <property type="match status" value="1"/>
</dbReference>
<reference evidence="2 3" key="1">
    <citation type="submission" date="2017-10" db="EMBL/GenBank/DDBJ databases">
        <title>Genomics of the genus Arcobacter.</title>
        <authorList>
            <person name="Perez-Cataluna A."/>
            <person name="Figueras M.J."/>
        </authorList>
    </citation>
    <scope>NUCLEOTIDE SEQUENCE [LARGE SCALE GENOMIC DNA]</scope>
    <source>
        <strain evidence="2 3">CECT 9230</strain>
    </source>
</reference>
<dbReference type="AlphaFoldDB" id="A0A366MWA9"/>
<dbReference type="Pfam" id="PF05359">
    <property type="entry name" value="DUF748"/>
    <property type="match status" value="1"/>
</dbReference>
<keyword evidence="1" id="KW-0472">Membrane</keyword>
<dbReference type="GO" id="GO:0005886">
    <property type="term" value="C:plasma membrane"/>
    <property type="evidence" value="ECO:0007669"/>
    <property type="project" value="TreeGrafter"/>
</dbReference>
<proteinExistence type="predicted"/>
<dbReference type="Proteomes" id="UP000252669">
    <property type="component" value="Unassembled WGS sequence"/>
</dbReference>
<dbReference type="EMBL" id="PDKB01000002">
    <property type="protein sequence ID" value="RBQ29884.1"/>
    <property type="molecule type" value="Genomic_DNA"/>
</dbReference>
<organism evidence="2 3">
    <name type="scientific">Aliarcobacter vitoriensis</name>
    <dbReference type="NCBI Taxonomy" id="2011099"/>
    <lineage>
        <taxon>Bacteria</taxon>
        <taxon>Pseudomonadati</taxon>
        <taxon>Campylobacterota</taxon>
        <taxon>Epsilonproteobacteria</taxon>
        <taxon>Campylobacterales</taxon>
        <taxon>Arcobacteraceae</taxon>
        <taxon>Aliarcobacter</taxon>
    </lineage>
</organism>
<protein>
    <submittedName>
        <fullName evidence="2">Uncharacterized protein</fullName>
    </submittedName>
</protein>
<dbReference type="InterPro" id="IPR052894">
    <property type="entry name" value="AsmA-related"/>
</dbReference>
<name>A0A366MWA9_9BACT</name>
<evidence type="ECO:0000256" key="1">
    <source>
        <dbReference type="SAM" id="Phobius"/>
    </source>
</evidence>
<dbReference type="Gene3D" id="3.30.1330.60">
    <property type="entry name" value="OmpA-like domain"/>
    <property type="match status" value="1"/>
</dbReference>
<dbReference type="OrthoDB" id="9757969at2"/>
<comment type="caution">
    <text evidence="2">The sequence shown here is derived from an EMBL/GenBank/DDBJ whole genome shotgun (WGS) entry which is preliminary data.</text>
</comment>
<accession>A0A366MWA9</accession>
<dbReference type="InterPro" id="IPR036737">
    <property type="entry name" value="OmpA-like_sf"/>
</dbReference>
<gene>
    <name evidence="2" type="ORF">CRU91_00995</name>
</gene>
<dbReference type="RefSeq" id="WP_113892512.1">
    <property type="nucleotide sequence ID" value="NZ_JANJGA010000003.1"/>
</dbReference>
<sequence length="960" mass="109103">MKTLKIILYTFISLIVIYTLAGFFLVPYIAKKEIIKNLDEILTTKTKIEKIYFNPLTLYIEVNNFALVDEEIDEYVVSFDNFSLQFAPFKSIEKRYLSIKNVSLDGIYANIVEKEKGIFNILQLLKNQDKELKNEEIEEVTKVEEESSSIQYLISKIVLKNAYIDYKSLVDEQKYALNLKDINYTIYDLGTYKNSLSSNNLEFILNENSFIKIGGGLKLDPFEAYGQINIKDLKIKEILDFDKTIFNFELNKEANLNLILNYNIELKNGFNMQLSSDLLDISNVKLHQNNKDIASLNNLDIKKVYFDLNAQTINLYDIFIKDLTAKMNLDKNGINFANLVNSSNTTNETNIDENIQPWIVNISNISLNNGNYSFTDNINNTNLSVKNINLNANKLNIVDSLVLLDSANLLTSNAKYQDNTNKFDVSSNKTNLKVTNIKVENSKTNIGNIAVLKDGFEFNENNSKIKLTSKNIDLNLSKLNIFDDISFDNAHLKTTNFNFQELNSKLSVSSKNINLKTNSFLFDKNQNISLKNSELSKTDINLFDASSNIQIDTNNSNLKLSNLNYKKDTLVIGEMQYKDPNIKMNNLESNLKIEAKNIDLNLKKIISKNTFFKIEKTALQNPHISIILPKTTQTKIEQNKEDDKGTNLENKKPFRFVLGPVDIKNMTFDFEDKNLPIPFKTTISKLNGTVSEVKNKANSTSNLEVKGVVDEYGIATITGVVNPNNIKILTDVNMKFKNIAMKSFTPYTAKFVGREIKDGKLELDLNYNITQSNLKAKNNILIKKIVLGEKIESPDAISLPLDLAIALLEDSSNTIDINLPVSGNVDDPQFSIGSIVWKAFLNLMTKAVTSPFSLIGSLFNFSEEEIKSVNFELNESEITPIQQETLDKIAIILKEKDEFAIKISATFNEKKEKESVGKKRVENIKEYLVKDKSINEKQVIIDSNIKKSNQNIDLNIEKIK</sequence>
<dbReference type="GO" id="GO:0090313">
    <property type="term" value="P:regulation of protein targeting to membrane"/>
    <property type="evidence" value="ECO:0007669"/>
    <property type="project" value="TreeGrafter"/>
</dbReference>
<keyword evidence="1" id="KW-0812">Transmembrane</keyword>